<accession>A0ABM8CC12</accession>
<evidence type="ECO:0008006" key="3">
    <source>
        <dbReference type="Google" id="ProtNLM"/>
    </source>
</evidence>
<name>A0ABM8CC12_9BURK</name>
<protein>
    <recommendedName>
        <fullName evidence="3">Leucyl aminopeptidase (Aminopeptidase T)</fullName>
    </recommendedName>
</protein>
<reference evidence="1" key="1">
    <citation type="submission" date="2022-11" db="EMBL/GenBank/DDBJ databases">
        <title>Isolation and characterization of PLA-degrading bacterium Massilia sp. from Antarctic soil.</title>
        <authorList>
            <person name="Sato K."/>
            <person name="Gomez-Fuentes C."/>
            <person name="Ahmad S.A."/>
            <person name="Zulkharnain A."/>
        </authorList>
    </citation>
    <scope>NUCLEOTIDE SEQUENCE</scope>
    <source>
        <strain evidence="1">N-3</strain>
    </source>
</reference>
<evidence type="ECO:0000313" key="2">
    <source>
        <dbReference type="Proteomes" id="UP001163336"/>
    </source>
</evidence>
<gene>
    <name evidence="1" type="ORF">MasN3_43200</name>
</gene>
<keyword evidence="2" id="KW-1185">Reference proteome</keyword>
<sequence>MAPISHSFPSNMHTTAPSDVLLQDALPAHAVDTASAHLRDILAVALEHGPGQRALVVHDGRTPLSRALTEGYRRNLPEARFIDFDGATPEAVLAAFRAMAPKDLVVLVQSTNFRLDGFRIRVELFKLGLKVIEHVHLSRMPGPQSEHYIEALAYDPAYFRGTGRALKARIDAAPHGRVEGGGETLHFSSAFEPAKLNVGDYSEMHNVGGQFPIGEVFTEALDLEAVHGRVQVHVFGDTSYRSNRPELPVTLIVERGRVVGTENATPAFQEVLDKITADEGEVWVRELGFGLNRAFTRTRRVDDIGTYERMCGIHLSLGAKHGVYPKPGFKRKDARYHIDVFAVTDAVYLGEERVYAEEQWICNN</sequence>
<proteinExistence type="predicted"/>
<dbReference type="EMBL" id="AP026966">
    <property type="protein sequence ID" value="BDT60826.1"/>
    <property type="molecule type" value="Genomic_DNA"/>
</dbReference>
<organism evidence="1 2">
    <name type="scientific">Massilia varians</name>
    <dbReference type="NCBI Taxonomy" id="457921"/>
    <lineage>
        <taxon>Bacteria</taxon>
        <taxon>Pseudomonadati</taxon>
        <taxon>Pseudomonadota</taxon>
        <taxon>Betaproteobacteria</taxon>
        <taxon>Burkholderiales</taxon>
        <taxon>Oxalobacteraceae</taxon>
        <taxon>Telluria group</taxon>
        <taxon>Massilia</taxon>
    </lineage>
</organism>
<dbReference type="Proteomes" id="UP001163336">
    <property type="component" value="Chromosome"/>
</dbReference>
<evidence type="ECO:0000313" key="1">
    <source>
        <dbReference type="EMBL" id="BDT60826.1"/>
    </source>
</evidence>